<dbReference type="EMBL" id="VXMH01000075">
    <property type="protein sequence ID" value="MYC96171.1"/>
    <property type="molecule type" value="Genomic_DNA"/>
</dbReference>
<dbReference type="Pfam" id="PF07521">
    <property type="entry name" value="RMMBL"/>
    <property type="match status" value="1"/>
</dbReference>
<organism evidence="2">
    <name type="scientific">Caldilineaceae bacterium SB0661_bin_32</name>
    <dbReference type="NCBI Taxonomy" id="2605255"/>
    <lineage>
        <taxon>Bacteria</taxon>
        <taxon>Bacillati</taxon>
        <taxon>Chloroflexota</taxon>
        <taxon>Caldilineae</taxon>
        <taxon>Caldilineales</taxon>
        <taxon>Caldilineaceae</taxon>
    </lineage>
</organism>
<comment type="caution">
    <text evidence="2">The sequence shown here is derived from an EMBL/GenBank/DDBJ whole genome shotgun (WGS) entry which is preliminary data.</text>
</comment>
<dbReference type="AlphaFoldDB" id="A0A6B1D8B0"/>
<protein>
    <recommendedName>
        <fullName evidence="1">Zn-dependent metallo-hydrolase RNA specificity domain-containing protein</fullName>
    </recommendedName>
</protein>
<name>A0A6B1D8B0_9CHLR</name>
<dbReference type="SUPFAM" id="SSF56281">
    <property type="entry name" value="Metallo-hydrolase/oxidoreductase"/>
    <property type="match status" value="1"/>
</dbReference>
<accession>A0A6B1D8B0</accession>
<sequence length="52" mass="5800">MLAWASHFDQERLQKIFLVHGEPEGAGALAEGLREQGRSDVVAPILHQTFEL</sequence>
<feature type="domain" description="Zn-dependent metallo-hydrolase RNA specificity" evidence="1">
    <location>
        <begin position="2"/>
        <end position="44"/>
    </location>
</feature>
<dbReference type="InterPro" id="IPR036866">
    <property type="entry name" value="RibonucZ/Hydroxyglut_hydro"/>
</dbReference>
<proteinExistence type="predicted"/>
<evidence type="ECO:0000259" key="1">
    <source>
        <dbReference type="Pfam" id="PF07521"/>
    </source>
</evidence>
<reference evidence="2" key="1">
    <citation type="submission" date="2019-09" db="EMBL/GenBank/DDBJ databases">
        <title>Characterisation of the sponge microbiome using genome-centric metagenomics.</title>
        <authorList>
            <person name="Engelberts J.P."/>
            <person name="Robbins S.J."/>
            <person name="De Goeij J.M."/>
            <person name="Aranda M."/>
            <person name="Bell S.C."/>
            <person name="Webster N.S."/>
        </authorList>
    </citation>
    <scope>NUCLEOTIDE SEQUENCE</scope>
    <source>
        <strain evidence="2">SB0661_bin_32</strain>
    </source>
</reference>
<dbReference type="InterPro" id="IPR011108">
    <property type="entry name" value="RMMBL"/>
</dbReference>
<evidence type="ECO:0000313" key="2">
    <source>
        <dbReference type="EMBL" id="MYC96171.1"/>
    </source>
</evidence>
<gene>
    <name evidence="2" type="ORF">F4X14_14505</name>
</gene>